<dbReference type="EnsemblMetazoa" id="XM_014395204.2">
    <property type="protein sequence ID" value="XP_014250690.2"/>
    <property type="gene ID" value="LOC106667324"/>
</dbReference>
<dbReference type="KEGG" id="clec:106667324"/>
<protein>
    <submittedName>
        <fullName evidence="2">Uncharacterized protein</fullName>
    </submittedName>
</protein>
<organism evidence="2 3">
    <name type="scientific">Cimex lectularius</name>
    <name type="common">Bed bug</name>
    <name type="synonym">Acanthia lectularia</name>
    <dbReference type="NCBI Taxonomy" id="79782"/>
    <lineage>
        <taxon>Eukaryota</taxon>
        <taxon>Metazoa</taxon>
        <taxon>Ecdysozoa</taxon>
        <taxon>Arthropoda</taxon>
        <taxon>Hexapoda</taxon>
        <taxon>Insecta</taxon>
        <taxon>Pterygota</taxon>
        <taxon>Neoptera</taxon>
        <taxon>Paraneoptera</taxon>
        <taxon>Hemiptera</taxon>
        <taxon>Heteroptera</taxon>
        <taxon>Panheteroptera</taxon>
        <taxon>Cimicomorpha</taxon>
        <taxon>Cimicidae</taxon>
        <taxon>Cimex</taxon>
    </lineage>
</organism>
<accession>A0A8I6RSQ9</accession>
<dbReference type="GeneID" id="106667324"/>
<dbReference type="Proteomes" id="UP000494040">
    <property type="component" value="Unassembled WGS sequence"/>
</dbReference>
<evidence type="ECO:0000256" key="1">
    <source>
        <dbReference type="SAM" id="SignalP"/>
    </source>
</evidence>
<dbReference type="RefSeq" id="XP_014250690.2">
    <property type="nucleotide sequence ID" value="XM_014395204.2"/>
</dbReference>
<dbReference type="AlphaFoldDB" id="A0A8I6RSQ9"/>
<keyword evidence="1" id="KW-0732">Signal</keyword>
<sequence>MRFFQILVITIVVKSSVGFLMTPPLGNYQSEVAKRELLRLIKVRQLVVNIYNALTLDVRVRKEELSNMIDREIHYLKRNIKNHLSSDTYVPNMGLLENLYDYIMSNWTYDKYEVLLDDWARTVESDTSVDLSSPFLEIVATFVTDPLNFLGIESSYKLVVTPRKPDTCVKSFVADLIQNSKRVIKDYYRSALNLTQKGQKSQAVKIMNDFNKLALDLSRMKDENSRFHAEHLATYIDGLKGKDMVTAIGSHEFLYIVFRENIHYDVKNDSHLDTQYWRRVMKFLNQPLGFLGHHFELYNIDREIATCLKFNMISLIQKRKKAALQYKTCAVEFDPKKLNSLKHQIETFRDQPWMKILNEFIDNHVPLISTEESISVERYLFTVNHFAKMMTGEPLEELDTNFWMEVKTFLTGPFNFPETTLKRKENVDGQKENSTVKSQNLIKFQIEDEFKNRFLKKITDRIGEIGRMLHSGPKSDYLPHQLDSLKSDMDEMNCQGFKSLIEYLNKNYWPKWTESKKDPVHVAQMYKWFLTYLSGTVKSPTFKRSYFETKCWKRIMEFVNPVPI</sequence>
<proteinExistence type="predicted"/>
<name>A0A8I6RSQ9_CIMLE</name>
<feature type="chain" id="PRO_5035283687" evidence="1">
    <location>
        <begin position="19"/>
        <end position="564"/>
    </location>
</feature>
<feature type="signal peptide" evidence="1">
    <location>
        <begin position="1"/>
        <end position="18"/>
    </location>
</feature>
<evidence type="ECO:0000313" key="3">
    <source>
        <dbReference type="Proteomes" id="UP000494040"/>
    </source>
</evidence>
<keyword evidence="3" id="KW-1185">Reference proteome</keyword>
<evidence type="ECO:0000313" key="2">
    <source>
        <dbReference type="EnsemblMetazoa" id="XP_014250690.2"/>
    </source>
</evidence>
<reference evidence="2" key="1">
    <citation type="submission" date="2022-01" db="UniProtKB">
        <authorList>
            <consortium name="EnsemblMetazoa"/>
        </authorList>
    </citation>
    <scope>IDENTIFICATION</scope>
</reference>